<reference evidence="2" key="1">
    <citation type="submission" date="2021-08" db="EMBL/GenBank/DDBJ databases">
        <authorList>
            <person name="Stevens D.C."/>
        </authorList>
    </citation>
    <scope>NUCLEOTIDE SEQUENCE</scope>
    <source>
        <strain evidence="2">DSM 53165</strain>
    </source>
</reference>
<dbReference type="EMBL" id="JAIRAU010000001">
    <property type="protein sequence ID" value="MBZ5708218.1"/>
    <property type="molecule type" value="Genomic_DNA"/>
</dbReference>
<feature type="region of interest" description="Disordered" evidence="1">
    <location>
        <begin position="47"/>
        <end position="80"/>
    </location>
</feature>
<gene>
    <name evidence="2" type="ORF">K7C98_03035</name>
</gene>
<name>A0ABS7TJ15_9BACT</name>
<dbReference type="RefSeq" id="WP_224189970.1">
    <property type="nucleotide sequence ID" value="NZ_JAIRAU010000001.1"/>
</dbReference>
<dbReference type="Proteomes" id="UP001139031">
    <property type="component" value="Unassembled WGS sequence"/>
</dbReference>
<comment type="caution">
    <text evidence="2">The sequence shown here is derived from an EMBL/GenBank/DDBJ whole genome shotgun (WGS) entry which is preliminary data.</text>
</comment>
<evidence type="ECO:0008006" key="4">
    <source>
        <dbReference type="Google" id="ProtNLM"/>
    </source>
</evidence>
<evidence type="ECO:0000256" key="1">
    <source>
        <dbReference type="SAM" id="MobiDB-lite"/>
    </source>
</evidence>
<organism evidence="2 3">
    <name type="scientific">Nannocystis pusilla</name>
    <dbReference type="NCBI Taxonomy" id="889268"/>
    <lineage>
        <taxon>Bacteria</taxon>
        <taxon>Pseudomonadati</taxon>
        <taxon>Myxococcota</taxon>
        <taxon>Polyangia</taxon>
        <taxon>Nannocystales</taxon>
        <taxon>Nannocystaceae</taxon>
        <taxon>Nannocystis</taxon>
    </lineage>
</organism>
<proteinExistence type="predicted"/>
<keyword evidence="3" id="KW-1185">Reference proteome</keyword>
<feature type="compositionally biased region" description="Low complexity" evidence="1">
    <location>
        <begin position="47"/>
        <end position="73"/>
    </location>
</feature>
<accession>A0ABS7TJ15</accession>
<evidence type="ECO:0000313" key="3">
    <source>
        <dbReference type="Proteomes" id="UP001139031"/>
    </source>
</evidence>
<evidence type="ECO:0000313" key="2">
    <source>
        <dbReference type="EMBL" id="MBZ5708218.1"/>
    </source>
</evidence>
<sequence>MAWSLLVFHVVAGCSLRPYEFGESATEATSTGTMTTTTAAAMSTSVAATSHDEPTTGVASGSTSAASTDHGGSFTAGPDLGPSECDPWRKACPEGQKCMPYSGDGDHVWESWGCFDLVPDPAGVDEPCMVIDSGVSGKDSCDDGLMCWFVDWDTGMGTCLSMCTGSPEAPTCPEPMTSCTITAEATLILCLPHCDPLAQDCTGGDLCIPNPQDPNSFLCVLDASGEDGQVFDVCEHANGCDPGLVCHLPEFAVECDPSGLGCCLPFCDVSQPNTCPGQGQECLAWFDPGQAPPGYENVGLCGVPSP</sequence>
<protein>
    <recommendedName>
        <fullName evidence="4">Lipoprotein</fullName>
    </recommendedName>
</protein>